<keyword evidence="5" id="KW-1185">Reference proteome</keyword>
<dbReference type="PANTHER" id="PTHR10204:SF34">
    <property type="entry name" value="NAD(P)H DEHYDROGENASE [QUINONE] 1 ISOFORM 1"/>
    <property type="match status" value="1"/>
</dbReference>
<dbReference type="GO" id="GO:0016491">
    <property type="term" value="F:oxidoreductase activity"/>
    <property type="evidence" value="ECO:0007669"/>
    <property type="project" value="UniProtKB-KW"/>
</dbReference>
<gene>
    <name evidence="4" type="ORF">AAE039_06000</name>
</gene>
<comment type="similarity">
    <text evidence="1">Belongs to the NAD(P)H dehydrogenase (quinone) family.</text>
</comment>
<evidence type="ECO:0000313" key="4">
    <source>
        <dbReference type="EMBL" id="MEL3953107.1"/>
    </source>
</evidence>
<protein>
    <submittedName>
        <fullName evidence="4">NAD(P)H-dependent oxidoreductase</fullName>
        <ecNumber evidence="4">1.-.-.-</ecNumber>
    </submittedName>
</protein>
<accession>A0ABU9JJV1</accession>
<feature type="domain" description="Flavodoxin-like fold" evidence="3">
    <location>
        <begin position="1"/>
        <end position="183"/>
    </location>
</feature>
<keyword evidence="2 4" id="KW-0560">Oxidoreductase</keyword>
<dbReference type="RefSeq" id="WP_341986688.1">
    <property type="nucleotide sequence ID" value="NZ_JBBYHY010000003.1"/>
</dbReference>
<organism evidence="4 5">
    <name type="scientific">Stenotrophomonas bentonitica</name>
    <dbReference type="NCBI Taxonomy" id="1450134"/>
    <lineage>
        <taxon>Bacteria</taxon>
        <taxon>Pseudomonadati</taxon>
        <taxon>Pseudomonadota</taxon>
        <taxon>Gammaproteobacteria</taxon>
        <taxon>Lysobacterales</taxon>
        <taxon>Lysobacteraceae</taxon>
        <taxon>Stenotrophomonas</taxon>
    </lineage>
</organism>
<dbReference type="Pfam" id="PF02525">
    <property type="entry name" value="Flavodoxin_2"/>
    <property type="match status" value="1"/>
</dbReference>
<evidence type="ECO:0000259" key="3">
    <source>
        <dbReference type="Pfam" id="PF02525"/>
    </source>
</evidence>
<dbReference type="Gene3D" id="3.40.50.360">
    <property type="match status" value="1"/>
</dbReference>
<evidence type="ECO:0000313" key="5">
    <source>
        <dbReference type="Proteomes" id="UP001455088"/>
    </source>
</evidence>
<dbReference type="Proteomes" id="UP001455088">
    <property type="component" value="Unassembled WGS sequence"/>
</dbReference>
<name>A0ABU9JJV1_9GAMM</name>
<dbReference type="PANTHER" id="PTHR10204">
    <property type="entry name" value="NAD P H OXIDOREDUCTASE-RELATED"/>
    <property type="match status" value="1"/>
</dbReference>
<comment type="caution">
    <text evidence="4">The sequence shown here is derived from an EMBL/GenBank/DDBJ whole genome shotgun (WGS) entry which is preliminary data.</text>
</comment>
<proteinExistence type="inferred from homology"/>
<sequence>MHTLIVTSHPHPDALTQAVARRIADGLSTARGATVELADLHAEGFDPRYTRHDLDGHHRLSAFPADVLAEQARLDRADALVLVFPVYWWSMPALMKGWIDRVFTGGWAYDDSSGQGVLKKLGHLSVHLVGLGGADARTWHKRGYTEAMKTQIDTGIFDYCGAPVLSSTLLLETDTGDAQAHLHSAFALGERIATAATAAR</sequence>
<dbReference type="InterPro" id="IPR029039">
    <property type="entry name" value="Flavoprotein-like_sf"/>
</dbReference>
<dbReference type="EC" id="1.-.-.-" evidence="4"/>
<dbReference type="InterPro" id="IPR051545">
    <property type="entry name" value="NAD(P)H_dehydrogenase_qn"/>
</dbReference>
<evidence type="ECO:0000256" key="2">
    <source>
        <dbReference type="ARBA" id="ARBA00023002"/>
    </source>
</evidence>
<evidence type="ECO:0000256" key="1">
    <source>
        <dbReference type="ARBA" id="ARBA00006252"/>
    </source>
</evidence>
<dbReference type="EMBL" id="JBBYHY010000003">
    <property type="protein sequence ID" value="MEL3953107.1"/>
    <property type="molecule type" value="Genomic_DNA"/>
</dbReference>
<dbReference type="SUPFAM" id="SSF52218">
    <property type="entry name" value="Flavoproteins"/>
    <property type="match status" value="1"/>
</dbReference>
<dbReference type="InterPro" id="IPR003680">
    <property type="entry name" value="Flavodoxin_fold"/>
</dbReference>
<reference evidence="4 5" key="1">
    <citation type="submission" date="2024-04" db="EMBL/GenBank/DDBJ databases">
        <title>Bacterial endophytes with biocontrol capabilities against important plant pathogens.</title>
        <authorList>
            <person name="Alayande K.A."/>
        </authorList>
    </citation>
    <scope>NUCLEOTIDE SEQUENCE [LARGE SCALE GENOMIC DNA]</scope>
    <source>
        <strain evidence="4 5">KV22</strain>
    </source>
</reference>